<gene>
    <name evidence="1" type="ORF">HYPSUDRAFT_46388</name>
</gene>
<dbReference type="AlphaFoldDB" id="A0A0D2PAT6"/>
<sequence>MRKRLAIWGSSLVCKCASAPTAVYTVHRSEPARLPVEEQHAVLVCRLNTDAGNAPADPISPPSAQPLFTRQSVCRRPIPRIPYGVGTRATWSCGLKSAHACCPRKQSSSCQSLDYRDVL</sequence>
<dbReference type="EMBL" id="KN817603">
    <property type="protein sequence ID" value="KJA17445.1"/>
    <property type="molecule type" value="Genomic_DNA"/>
</dbReference>
<protein>
    <submittedName>
        <fullName evidence="1">Uncharacterized protein</fullName>
    </submittedName>
</protein>
<keyword evidence="2" id="KW-1185">Reference proteome</keyword>
<name>A0A0D2PAT6_HYPSF</name>
<organism evidence="1 2">
    <name type="scientific">Hypholoma sublateritium (strain FD-334 SS-4)</name>
    <dbReference type="NCBI Taxonomy" id="945553"/>
    <lineage>
        <taxon>Eukaryota</taxon>
        <taxon>Fungi</taxon>
        <taxon>Dikarya</taxon>
        <taxon>Basidiomycota</taxon>
        <taxon>Agaricomycotina</taxon>
        <taxon>Agaricomycetes</taxon>
        <taxon>Agaricomycetidae</taxon>
        <taxon>Agaricales</taxon>
        <taxon>Agaricineae</taxon>
        <taxon>Strophariaceae</taxon>
        <taxon>Hypholoma</taxon>
    </lineage>
</organism>
<proteinExistence type="predicted"/>
<reference evidence="2" key="1">
    <citation type="submission" date="2014-04" db="EMBL/GenBank/DDBJ databases">
        <title>Evolutionary Origins and Diversification of the Mycorrhizal Mutualists.</title>
        <authorList>
            <consortium name="DOE Joint Genome Institute"/>
            <consortium name="Mycorrhizal Genomics Consortium"/>
            <person name="Kohler A."/>
            <person name="Kuo A."/>
            <person name="Nagy L.G."/>
            <person name="Floudas D."/>
            <person name="Copeland A."/>
            <person name="Barry K.W."/>
            <person name="Cichocki N."/>
            <person name="Veneault-Fourrey C."/>
            <person name="LaButti K."/>
            <person name="Lindquist E.A."/>
            <person name="Lipzen A."/>
            <person name="Lundell T."/>
            <person name="Morin E."/>
            <person name="Murat C."/>
            <person name="Riley R."/>
            <person name="Ohm R."/>
            <person name="Sun H."/>
            <person name="Tunlid A."/>
            <person name="Henrissat B."/>
            <person name="Grigoriev I.V."/>
            <person name="Hibbett D.S."/>
            <person name="Martin F."/>
        </authorList>
    </citation>
    <scope>NUCLEOTIDE SEQUENCE [LARGE SCALE GENOMIC DNA]</scope>
    <source>
        <strain evidence="2">FD-334 SS-4</strain>
    </source>
</reference>
<accession>A0A0D2PAT6</accession>
<evidence type="ECO:0000313" key="2">
    <source>
        <dbReference type="Proteomes" id="UP000054270"/>
    </source>
</evidence>
<dbReference type="Proteomes" id="UP000054270">
    <property type="component" value="Unassembled WGS sequence"/>
</dbReference>
<evidence type="ECO:0000313" key="1">
    <source>
        <dbReference type="EMBL" id="KJA17445.1"/>
    </source>
</evidence>